<keyword evidence="10" id="KW-0067">ATP-binding</keyword>
<keyword evidence="3" id="KW-0104">Cadmium</keyword>
<keyword evidence="13" id="KW-1185">Reference proteome</keyword>
<keyword evidence="10" id="KW-1003">Cell membrane</keyword>
<feature type="domain" description="P-type ATPase A" evidence="11">
    <location>
        <begin position="197"/>
        <end position="293"/>
    </location>
</feature>
<dbReference type="InterPro" id="IPR023299">
    <property type="entry name" value="ATPase_P-typ_cyto_dom_N"/>
</dbReference>
<comment type="subcellular location">
    <subcellularLocation>
        <location evidence="10">Cell membrane</location>
    </subcellularLocation>
    <subcellularLocation>
        <location evidence="1">Membrane</location>
        <topology evidence="1">Multi-pass membrane protein</topology>
    </subcellularLocation>
</comment>
<name>A0ABU1EFS0_9CLOT</name>
<dbReference type="InterPro" id="IPR044492">
    <property type="entry name" value="P_typ_ATPase_HD_dom"/>
</dbReference>
<dbReference type="Gene3D" id="3.40.1110.10">
    <property type="entry name" value="Calcium-transporting ATPase, cytoplasmic domain N"/>
    <property type="match status" value="1"/>
</dbReference>
<dbReference type="PANTHER" id="PTHR48085:SF5">
    <property type="entry name" value="CADMIUM_ZINC-TRANSPORTING ATPASE HMA4-RELATED"/>
    <property type="match status" value="1"/>
</dbReference>
<dbReference type="Pfam" id="PF00702">
    <property type="entry name" value="Hydrolase"/>
    <property type="match status" value="1"/>
</dbReference>
<dbReference type="SUPFAM" id="SSF56784">
    <property type="entry name" value="HAD-like"/>
    <property type="match status" value="1"/>
</dbReference>
<comment type="caution">
    <text evidence="12">The sequence shown here is derived from an EMBL/GenBank/DDBJ whole genome shotgun (WGS) entry which is preliminary data.</text>
</comment>
<dbReference type="SFLD" id="SFLDF00027">
    <property type="entry name" value="p-type_atpase"/>
    <property type="match status" value="1"/>
</dbReference>
<keyword evidence="6" id="KW-1133">Transmembrane helix</keyword>
<proteinExistence type="inferred from homology"/>
<keyword evidence="4" id="KW-0812">Transmembrane</keyword>
<reference evidence="12 13" key="1">
    <citation type="submission" date="2023-09" db="EMBL/GenBank/DDBJ databases">
        <authorList>
            <person name="Zhai L."/>
        </authorList>
    </citation>
    <scope>NUCLEOTIDE SEQUENCE [LARGE SCALE GENOMIC DNA]</scope>
    <source>
        <strain evidence="12 13">5 N-1</strain>
    </source>
</reference>
<evidence type="ECO:0000256" key="5">
    <source>
        <dbReference type="ARBA" id="ARBA00022967"/>
    </source>
</evidence>
<dbReference type="InterPro" id="IPR023214">
    <property type="entry name" value="HAD_sf"/>
</dbReference>
<evidence type="ECO:0000259" key="11">
    <source>
        <dbReference type="Pfam" id="PF00122"/>
    </source>
</evidence>
<evidence type="ECO:0000313" key="13">
    <source>
        <dbReference type="Proteomes" id="UP001256646"/>
    </source>
</evidence>
<comment type="catalytic activity">
    <reaction evidence="9">
        <text>Cd(2+)(in) + ATP + H2O = Cd(2+)(out) + ADP + phosphate + H(+)</text>
        <dbReference type="Rhea" id="RHEA:12132"/>
        <dbReference type="ChEBI" id="CHEBI:15377"/>
        <dbReference type="ChEBI" id="CHEBI:15378"/>
        <dbReference type="ChEBI" id="CHEBI:30616"/>
        <dbReference type="ChEBI" id="CHEBI:43474"/>
        <dbReference type="ChEBI" id="CHEBI:48775"/>
        <dbReference type="ChEBI" id="CHEBI:456216"/>
        <dbReference type="EC" id="7.2.2.21"/>
    </reaction>
</comment>
<dbReference type="Gene3D" id="2.70.150.10">
    <property type="entry name" value="Calcium-transporting ATPase, cytoplasmic transduction domain A"/>
    <property type="match status" value="1"/>
</dbReference>
<evidence type="ECO:0000256" key="4">
    <source>
        <dbReference type="ARBA" id="ARBA00022692"/>
    </source>
</evidence>
<evidence type="ECO:0000256" key="1">
    <source>
        <dbReference type="ARBA" id="ARBA00004141"/>
    </source>
</evidence>
<sequence length="691" mass="76157">MKYKIVHDMPGRLRVRCGEFAFSLEQSCSIEYILEKSEYIEGTEACYVTGSILIFYDEDYKDEILELLSKIKISELPELDCDNKENSKEIDKEFKNTILHMIGRRVFIKLFVPTGIRKVLAVWNSFRFMNRGVNSLLQGNINVDVLDAASIGAALSQKAYKTAGSIMFLLNISELLEDYTRKKTKNELTKSLAINVDSVWLANDDKEILIPIGDLQVGDKIIIHTGNVIPVDGVVYDGQAMVNQSSMTGEPLAIEKGIDDVVYAGTVVEEGDIKVEVKALCSESRISKIIELIDNSEELKANIQGKAEKLADNIVPFSLFGAAATYLITRNITKALAILLVDYSCAIKLSTPISVISAMREASTHKVMVKGGKYLEALAEADTIVFDKTGTLTVASPTVAKVIPFDGFERNYVLKTAACLEEHFPHSVARAIVKKAAQEELHHKEEHAKVEYVVAHGIATSINEEKAIIGSYHFVFEDEGIILSDEQKELIEKESNGYSLIYLAVGNKPAGFICISDPIRKEAKQIISNLKDTGINQVIMLTGDGEKNARIVSEKLGIDRFYAQVLPEEKANIIEKLKADGHKVIMVGDGINDSPALAASDVSISMKDGSDIAKEVADATLMSSDLESLVIVRKISQNLMLKINKNYRNILLFNTSLLVLGLFGYIRPTTSAVLHNLSTMGISADSMRPCL</sequence>
<dbReference type="CDD" id="cd07550">
    <property type="entry name" value="P-type_ATPase_HM"/>
    <property type="match status" value="1"/>
</dbReference>
<keyword evidence="5" id="KW-1278">Translocase</keyword>
<dbReference type="NCBIfam" id="TIGR01494">
    <property type="entry name" value="ATPase_P-type"/>
    <property type="match status" value="1"/>
</dbReference>
<dbReference type="SFLD" id="SFLDG00002">
    <property type="entry name" value="C1.7:_P-type_atpase_like"/>
    <property type="match status" value="1"/>
</dbReference>
<keyword evidence="10" id="KW-0547">Nucleotide-binding</keyword>
<dbReference type="Gene3D" id="3.40.50.1000">
    <property type="entry name" value="HAD superfamily/HAD-like"/>
    <property type="match status" value="1"/>
</dbReference>
<dbReference type="PROSITE" id="PS00154">
    <property type="entry name" value="ATPASE_E1_E2"/>
    <property type="match status" value="1"/>
</dbReference>
<evidence type="ECO:0000313" key="12">
    <source>
        <dbReference type="EMBL" id="MDR5587235.1"/>
    </source>
</evidence>
<evidence type="ECO:0000256" key="7">
    <source>
        <dbReference type="ARBA" id="ARBA00023136"/>
    </source>
</evidence>
<evidence type="ECO:0000256" key="2">
    <source>
        <dbReference type="ARBA" id="ARBA00006024"/>
    </source>
</evidence>
<keyword evidence="10" id="KW-0479">Metal-binding</keyword>
<gene>
    <name evidence="12" type="ORF">RGC78_07100</name>
</gene>
<organism evidence="12 13">
    <name type="scientific">Clostridium aquiflavi</name>
    <dbReference type="NCBI Taxonomy" id="3073603"/>
    <lineage>
        <taxon>Bacteria</taxon>
        <taxon>Bacillati</taxon>
        <taxon>Bacillota</taxon>
        <taxon>Clostridia</taxon>
        <taxon>Eubacteriales</taxon>
        <taxon>Clostridiaceae</taxon>
        <taxon>Clostridium</taxon>
    </lineage>
</organism>
<evidence type="ECO:0000256" key="8">
    <source>
        <dbReference type="ARBA" id="ARBA00039103"/>
    </source>
</evidence>
<dbReference type="Proteomes" id="UP001256646">
    <property type="component" value="Unassembled WGS sequence"/>
</dbReference>
<dbReference type="InterPro" id="IPR051014">
    <property type="entry name" value="Cation_Transport_ATPase_IB"/>
</dbReference>
<dbReference type="InterPro" id="IPR036412">
    <property type="entry name" value="HAD-like_sf"/>
</dbReference>
<dbReference type="RefSeq" id="WP_309556302.1">
    <property type="nucleotide sequence ID" value="NZ_JAVJAN010000015.1"/>
</dbReference>
<dbReference type="SUPFAM" id="SSF81653">
    <property type="entry name" value="Calcium ATPase, transduction domain A"/>
    <property type="match status" value="1"/>
</dbReference>
<dbReference type="InterPro" id="IPR059000">
    <property type="entry name" value="ATPase_P-type_domA"/>
</dbReference>
<evidence type="ECO:0000256" key="6">
    <source>
        <dbReference type="ARBA" id="ARBA00022989"/>
    </source>
</evidence>
<dbReference type="EC" id="7.2.2.21" evidence="8"/>
<dbReference type="PRINTS" id="PR00119">
    <property type="entry name" value="CATATPASE"/>
</dbReference>
<dbReference type="InterPro" id="IPR008250">
    <property type="entry name" value="ATPase_P-typ_transduc_dom_A_sf"/>
</dbReference>
<dbReference type="InterPro" id="IPR018303">
    <property type="entry name" value="ATPase_P-typ_P_site"/>
</dbReference>
<dbReference type="InterPro" id="IPR001757">
    <property type="entry name" value="P_typ_ATPase"/>
</dbReference>
<evidence type="ECO:0000256" key="3">
    <source>
        <dbReference type="ARBA" id="ARBA00022539"/>
    </source>
</evidence>
<dbReference type="Pfam" id="PF00122">
    <property type="entry name" value="E1-E2_ATPase"/>
    <property type="match status" value="1"/>
</dbReference>
<dbReference type="InterPro" id="IPR027256">
    <property type="entry name" value="P-typ_ATPase_IB"/>
</dbReference>
<dbReference type="EMBL" id="JAVJAN010000015">
    <property type="protein sequence ID" value="MDR5587235.1"/>
    <property type="molecule type" value="Genomic_DNA"/>
</dbReference>
<protein>
    <recommendedName>
        <fullName evidence="8">Cd(2+)-exporting ATPase</fullName>
        <ecNumber evidence="8">7.2.2.21</ecNumber>
    </recommendedName>
</protein>
<keyword evidence="7" id="KW-0472">Membrane</keyword>
<evidence type="ECO:0000256" key="9">
    <source>
        <dbReference type="ARBA" id="ARBA00049338"/>
    </source>
</evidence>
<accession>A0ABU1EFS0</accession>
<comment type="similarity">
    <text evidence="2 10">Belongs to the cation transport ATPase (P-type) (TC 3.A.3) family. Type IB subfamily.</text>
</comment>
<dbReference type="SFLD" id="SFLDS00003">
    <property type="entry name" value="Haloacid_Dehalogenase"/>
    <property type="match status" value="1"/>
</dbReference>
<dbReference type="NCBIfam" id="TIGR01525">
    <property type="entry name" value="ATPase-IB_hvy"/>
    <property type="match status" value="1"/>
</dbReference>
<evidence type="ECO:0000256" key="10">
    <source>
        <dbReference type="RuleBase" id="RU362081"/>
    </source>
</evidence>
<dbReference type="PANTHER" id="PTHR48085">
    <property type="entry name" value="CADMIUM/ZINC-TRANSPORTING ATPASE HMA2-RELATED"/>
    <property type="match status" value="1"/>
</dbReference>